<proteinExistence type="predicted"/>
<dbReference type="SUPFAM" id="SSF52218">
    <property type="entry name" value="Flavoproteins"/>
    <property type="match status" value="1"/>
</dbReference>
<dbReference type="eggNOG" id="ENOG502QVQT">
    <property type="taxonomic scope" value="Eukaryota"/>
</dbReference>
<evidence type="ECO:0000313" key="5">
    <source>
        <dbReference type="Proteomes" id="UP000008141"/>
    </source>
</evidence>
<keyword evidence="5" id="KW-1185">Reference proteome</keyword>
<dbReference type="Pfam" id="PF01613">
    <property type="entry name" value="Flavin_Reduct"/>
    <property type="match status" value="1"/>
</dbReference>
<dbReference type="InterPro" id="IPR008254">
    <property type="entry name" value="Flavodoxin/NO_synth"/>
</dbReference>
<accession>E1Z8N8</accession>
<dbReference type="RefSeq" id="XP_005849742.1">
    <property type="nucleotide sequence ID" value="XM_005849680.1"/>
</dbReference>
<dbReference type="GO" id="GO:0009055">
    <property type="term" value="F:electron transfer activity"/>
    <property type="evidence" value="ECO:0007669"/>
    <property type="project" value="InterPro"/>
</dbReference>
<dbReference type="Gene3D" id="3.40.50.360">
    <property type="match status" value="1"/>
</dbReference>
<dbReference type="SMART" id="SM00903">
    <property type="entry name" value="Flavin_Reduct"/>
    <property type="match status" value="1"/>
</dbReference>
<dbReference type="SUPFAM" id="SSF50475">
    <property type="entry name" value="FMN-binding split barrel"/>
    <property type="match status" value="1"/>
</dbReference>
<dbReference type="SUPFAM" id="SSF56281">
    <property type="entry name" value="Metallo-hydrolase/oxidoreductase"/>
    <property type="match status" value="1"/>
</dbReference>
<gene>
    <name evidence="4" type="ORF">CHLNCDRAFT_57191</name>
</gene>
<dbReference type="GO" id="GO:0010181">
    <property type="term" value="F:FMN binding"/>
    <property type="evidence" value="ECO:0007669"/>
    <property type="project" value="InterPro"/>
</dbReference>
<dbReference type="InParanoid" id="E1Z8N8"/>
<keyword evidence="2" id="KW-0249">Electron transport</keyword>
<dbReference type="PROSITE" id="PS00201">
    <property type="entry name" value="FLAVODOXIN"/>
    <property type="match status" value="1"/>
</dbReference>
<dbReference type="PANTHER" id="PTHR32145">
    <property type="entry name" value="DIFLAVIN FLAVOPROTEIN A 2-RELATED"/>
    <property type="match status" value="1"/>
</dbReference>
<dbReference type="Gene3D" id="3.60.15.10">
    <property type="entry name" value="Ribonuclease Z/Hydroxyacylglutathione hydrolase-like"/>
    <property type="match status" value="1"/>
</dbReference>
<dbReference type="OrthoDB" id="432169at2759"/>
<dbReference type="PROSITE" id="PS50902">
    <property type="entry name" value="FLAVODOXIN_LIKE"/>
    <property type="match status" value="1"/>
</dbReference>
<dbReference type="InterPro" id="IPR002563">
    <property type="entry name" value="Flavin_Rdtase-like_dom"/>
</dbReference>
<evidence type="ECO:0000256" key="1">
    <source>
        <dbReference type="ARBA" id="ARBA00022448"/>
    </source>
</evidence>
<dbReference type="AlphaFoldDB" id="E1Z8N8"/>
<evidence type="ECO:0000256" key="2">
    <source>
        <dbReference type="ARBA" id="ARBA00022982"/>
    </source>
</evidence>
<dbReference type="Proteomes" id="UP000008141">
    <property type="component" value="Unassembled WGS sequence"/>
</dbReference>
<dbReference type="GeneID" id="17356846"/>
<dbReference type="Pfam" id="PF00258">
    <property type="entry name" value="Flavodoxin_1"/>
    <property type="match status" value="1"/>
</dbReference>
<dbReference type="InterPro" id="IPR029039">
    <property type="entry name" value="Flavoprotein-like_sf"/>
</dbReference>
<dbReference type="InterPro" id="IPR051285">
    <property type="entry name" value="NADH_oxidoreductase_modular"/>
</dbReference>
<evidence type="ECO:0000313" key="4">
    <source>
        <dbReference type="EMBL" id="EFN57640.1"/>
    </source>
</evidence>
<dbReference type="STRING" id="554065.E1Z8N8"/>
<organism evidence="5">
    <name type="scientific">Chlorella variabilis</name>
    <name type="common">Green alga</name>
    <dbReference type="NCBI Taxonomy" id="554065"/>
    <lineage>
        <taxon>Eukaryota</taxon>
        <taxon>Viridiplantae</taxon>
        <taxon>Chlorophyta</taxon>
        <taxon>core chlorophytes</taxon>
        <taxon>Trebouxiophyceae</taxon>
        <taxon>Chlorellales</taxon>
        <taxon>Chlorellaceae</taxon>
        <taxon>Chlorella clade</taxon>
        <taxon>Chlorella</taxon>
    </lineage>
</organism>
<dbReference type="InterPro" id="IPR036866">
    <property type="entry name" value="RibonucZ/Hydroxyglut_hydro"/>
</dbReference>
<evidence type="ECO:0000259" key="3">
    <source>
        <dbReference type="PROSITE" id="PS50902"/>
    </source>
</evidence>
<dbReference type="InterPro" id="IPR001226">
    <property type="entry name" value="Flavodoxin_CS"/>
</dbReference>
<dbReference type="OMA" id="HWVVYAT"/>
<dbReference type="Gene3D" id="2.30.110.10">
    <property type="entry name" value="Electron Transport, Fmn-binding Protein, Chain A"/>
    <property type="match status" value="1"/>
</dbReference>
<dbReference type="EMBL" id="GL433839">
    <property type="protein sequence ID" value="EFN57640.1"/>
    <property type="molecule type" value="Genomic_DNA"/>
</dbReference>
<reference evidence="4 5" key="1">
    <citation type="journal article" date="2010" name="Plant Cell">
        <title>The Chlorella variabilis NC64A genome reveals adaptation to photosymbiosis, coevolution with viruses, and cryptic sex.</title>
        <authorList>
            <person name="Blanc G."/>
            <person name="Duncan G."/>
            <person name="Agarkova I."/>
            <person name="Borodovsky M."/>
            <person name="Gurnon J."/>
            <person name="Kuo A."/>
            <person name="Lindquist E."/>
            <person name="Lucas S."/>
            <person name="Pangilinan J."/>
            <person name="Polle J."/>
            <person name="Salamov A."/>
            <person name="Terry A."/>
            <person name="Yamada T."/>
            <person name="Dunigan D.D."/>
            <person name="Grigoriev I.V."/>
            <person name="Claverie J.M."/>
            <person name="Van Etten J.L."/>
        </authorList>
    </citation>
    <scope>NUCLEOTIDE SEQUENCE [LARGE SCALE GENOMIC DNA]</scope>
    <source>
        <strain evidence="4 5">NC64A</strain>
    </source>
</reference>
<feature type="domain" description="Flavodoxin-like" evidence="3">
    <location>
        <begin position="329"/>
        <end position="468"/>
    </location>
</feature>
<protein>
    <recommendedName>
        <fullName evidence="3">Flavodoxin-like domain-containing protein</fullName>
    </recommendedName>
</protein>
<name>E1Z8N8_CHLVA</name>
<dbReference type="InterPro" id="IPR012349">
    <property type="entry name" value="Split_barrel_FMN-bd"/>
</dbReference>
<sequence>MAERLAAMAPPETKYAADIAVLPVSKRVDVVRVSCSDRLPEVEYNQRHGTTTNAYLLKSGAGACEALIDVPSKVFDVDFAGQLQAAGAAASLRHIIITRLTPERLPVLARVLEAARKEGLQLLLSNPALQLLNERAAADEGLAAALRGVRVEPLNRGSEVQLEGAAAALRFVPIPTPRWPDLVAVYSEDDNILFSSNFFSAHTSLAGAGAAADGGGWDAYAADWRNYFDCMLAPVARQVATALDRLNINAMRSPEAAGGLAQVLAPLRRLTALVHELTLGADDGVAEPLAVAAVAPMHGPVVRQCLTELVGRYADWTAAQVEAAGQAAVAVLYASAYGNTASLAQAISRGITKAGVGVETLNLEQAGQDELEAALDRCSGFVLGSPTLGGHMPTQVQTALGTILRNNNAKRVPCSVFGSFGWSGEAVDKMEQRLKDAGFRFVFDPVRCKFKPTQQTLQLCEESGLDMAQEIKRAQKRRDRVAADKLSVAEMASGKALALGRVVGSLCVVTAKDGDAQGAMLASWVSQASFDPPGLTIAVKRDRAMESMLPIGASFNLNILAEGKERAVMKQLLKPFKPAEDRLAGMEVEVAEGTGAAIIPTAAAYVECTVASRMEAGDHYVVYASVSNGKVLDAAAQSAVHYRRISTTY</sequence>
<keyword evidence="1" id="KW-0813">Transport</keyword>
<dbReference type="PANTHER" id="PTHR32145:SF31">
    <property type="entry name" value="FLAVIN REDUCTASE-LIKE FMN-BINDING PROTEIN"/>
    <property type="match status" value="1"/>
</dbReference>
<dbReference type="KEGG" id="cvr:CHLNCDRAFT_57191"/>